<keyword evidence="2" id="KW-0274">FAD</keyword>
<dbReference type="Proteomes" id="UP000092462">
    <property type="component" value="Unassembled WGS sequence"/>
</dbReference>
<organism evidence="4 5">
    <name type="scientific">Phlebotomus papatasi</name>
    <name type="common">Sandfly</name>
    <dbReference type="NCBI Taxonomy" id="29031"/>
    <lineage>
        <taxon>Eukaryota</taxon>
        <taxon>Metazoa</taxon>
        <taxon>Ecdysozoa</taxon>
        <taxon>Arthropoda</taxon>
        <taxon>Hexapoda</taxon>
        <taxon>Insecta</taxon>
        <taxon>Pterygota</taxon>
        <taxon>Neoptera</taxon>
        <taxon>Endopterygota</taxon>
        <taxon>Diptera</taxon>
        <taxon>Nematocera</taxon>
        <taxon>Psychodoidea</taxon>
        <taxon>Psychodidae</taxon>
        <taxon>Phlebotomus</taxon>
        <taxon>Phlebotomus</taxon>
    </lineage>
</organism>
<dbReference type="Gene3D" id="3.50.50.60">
    <property type="entry name" value="FAD/NAD(P)-binding domain"/>
    <property type="match status" value="1"/>
</dbReference>
<dbReference type="EnsemblMetazoa" id="PPAI003827-RA">
    <property type="protein sequence ID" value="PPAI003827-PA"/>
    <property type="gene ID" value="PPAI003827"/>
</dbReference>
<evidence type="ECO:0000259" key="3">
    <source>
        <dbReference type="PROSITE" id="PS00624"/>
    </source>
</evidence>
<dbReference type="VEuPathDB" id="VectorBase:PPAI003827"/>
<feature type="domain" description="Glucose-methanol-choline oxidoreductase N-terminal" evidence="3">
    <location>
        <begin position="284"/>
        <end position="298"/>
    </location>
</feature>
<dbReference type="Pfam" id="PF05199">
    <property type="entry name" value="GMC_oxred_C"/>
    <property type="match status" value="1"/>
</dbReference>
<keyword evidence="2" id="KW-0285">Flavoprotein</keyword>
<dbReference type="PROSITE" id="PS00624">
    <property type="entry name" value="GMC_OXRED_2"/>
    <property type="match status" value="1"/>
</dbReference>
<dbReference type="InterPro" id="IPR012132">
    <property type="entry name" value="GMC_OxRdtase"/>
</dbReference>
<dbReference type="PANTHER" id="PTHR11552:SF188">
    <property type="entry name" value="NEITHER INACTIVATION NOR AFTERPOTENTIAL PROTEIN G"/>
    <property type="match status" value="1"/>
</dbReference>
<dbReference type="Pfam" id="PF00732">
    <property type="entry name" value="GMC_oxred_N"/>
    <property type="match status" value="1"/>
</dbReference>
<dbReference type="VEuPathDB" id="VectorBase:PPAPM1_011428"/>
<feature type="binding site" evidence="2">
    <location>
        <position position="548"/>
    </location>
    <ligand>
        <name>FAD</name>
        <dbReference type="ChEBI" id="CHEBI:57692"/>
    </ligand>
</feature>
<dbReference type="GO" id="GO:0016614">
    <property type="term" value="F:oxidoreductase activity, acting on CH-OH group of donors"/>
    <property type="evidence" value="ECO:0007669"/>
    <property type="project" value="InterPro"/>
</dbReference>
<reference evidence="4" key="1">
    <citation type="submission" date="2022-08" db="UniProtKB">
        <authorList>
            <consortium name="EnsemblMetazoa"/>
        </authorList>
    </citation>
    <scope>IDENTIFICATION</scope>
    <source>
        <strain evidence="4">Israel</strain>
    </source>
</reference>
<feature type="binding site" evidence="2">
    <location>
        <position position="248"/>
    </location>
    <ligand>
        <name>FAD</name>
        <dbReference type="ChEBI" id="CHEBI:57692"/>
    </ligand>
</feature>
<dbReference type="InterPro" id="IPR036188">
    <property type="entry name" value="FAD/NAD-bd_sf"/>
</dbReference>
<name>A0A1B0D8F4_PHLPP</name>
<dbReference type="EMBL" id="AJVK01012613">
    <property type="status" value="NOT_ANNOTATED_CDS"/>
    <property type="molecule type" value="Genomic_DNA"/>
</dbReference>
<comment type="cofactor">
    <cofactor evidence="2">
        <name>FAD</name>
        <dbReference type="ChEBI" id="CHEBI:57692"/>
    </cofactor>
</comment>
<protein>
    <recommendedName>
        <fullName evidence="3">Glucose-methanol-choline oxidoreductase N-terminal domain-containing protein</fullName>
    </recommendedName>
</protein>
<dbReference type="AlphaFoldDB" id="A0A1B0D8F4"/>
<dbReference type="PANTHER" id="PTHR11552">
    <property type="entry name" value="GLUCOSE-METHANOL-CHOLINE GMC OXIDOREDUCTASE"/>
    <property type="match status" value="1"/>
</dbReference>
<comment type="similarity">
    <text evidence="1">Belongs to the GMC oxidoreductase family.</text>
</comment>
<dbReference type="InterPro" id="IPR007867">
    <property type="entry name" value="GMC_OxRtase_C"/>
</dbReference>
<evidence type="ECO:0000313" key="5">
    <source>
        <dbReference type="Proteomes" id="UP000092462"/>
    </source>
</evidence>
<dbReference type="InterPro" id="IPR000172">
    <property type="entry name" value="GMC_OxRdtase_N"/>
</dbReference>
<dbReference type="SUPFAM" id="SSF51905">
    <property type="entry name" value="FAD/NAD(P)-binding domain"/>
    <property type="match status" value="1"/>
</dbReference>
<accession>A0A1B0D8F4</accession>
<dbReference type="SUPFAM" id="SSF54373">
    <property type="entry name" value="FAD-linked reductases, C-terminal domain"/>
    <property type="match status" value="1"/>
</dbReference>
<dbReference type="Gene3D" id="3.30.560.10">
    <property type="entry name" value="Glucose Oxidase, domain 3"/>
    <property type="match status" value="1"/>
</dbReference>
<evidence type="ECO:0000256" key="2">
    <source>
        <dbReference type="PIRSR" id="PIRSR000137-2"/>
    </source>
</evidence>
<evidence type="ECO:0000256" key="1">
    <source>
        <dbReference type="ARBA" id="ARBA00010790"/>
    </source>
</evidence>
<sequence length="591" mass="66187">MRNLVILSCAILLLAIWAGYLYSTTYIRNRRAFREEYDFIVVGGGTAGIIVAHEIALHSNFSVLLVEAGGQFGWLSTIPLAATLLQGSSVDWAFKTVPQENVARGLHGKRMCYPRGKGLGGSGQLNYMLHTEAVPEELDKWMEVGGKNWGYESLKCYLLKLYRSGVRCHERFWNSRRFYKTFIDTESSKLSHVVSKATIDLNSRSNSNFTFRLAEYTTKNGRRWSSFDEYLYPSLRRPRFHLMMNTQVQKVVFDGKKRAIGVKIQMESGQKVVRVRKEVILSAGSIQTPHILMVSGIGDQRELQQFNIDVVHDAPHVGKNLFDHLTTPIYVSINESLSVTKEKVLSLKNAMRYFLHGTGIFSNAAIIGMVREKQAPHSLFIFGIGSADEAALRVISNYDMETFNALFPLNANDTQEGFVLIGTCHFPQSRGSIGLRGNSITKTPMINPNFLANISDVQCIRDALKLGMQIVQSKVFQKIGAKIHWPKLKQCRHVTLSEASIPTDEYLECAIRTLSVSGHHPSGTCAIGRVLDNQLRVKGVRKLRVIDGSIFVNPLSAFPNSVIAAIAERASHMILDKYITSEKSENDSESF</sequence>
<dbReference type="GO" id="GO:0050660">
    <property type="term" value="F:flavin adenine dinucleotide binding"/>
    <property type="evidence" value="ECO:0007669"/>
    <property type="project" value="InterPro"/>
</dbReference>
<evidence type="ECO:0000313" key="4">
    <source>
        <dbReference type="EnsemblMetazoa" id="PPAI003827-PA"/>
    </source>
</evidence>
<keyword evidence="5" id="KW-1185">Reference proteome</keyword>
<dbReference type="PIRSF" id="PIRSF000137">
    <property type="entry name" value="Alcohol_oxidase"/>
    <property type="match status" value="1"/>
</dbReference>
<proteinExistence type="inferred from homology"/>